<comment type="similarity">
    <text evidence="1">Belongs to the aspartate/glutamate racemases family.</text>
</comment>
<dbReference type="PROSITE" id="PS00923">
    <property type="entry name" value="ASP_GLU_RACEMASE_1"/>
    <property type="match status" value="1"/>
</dbReference>
<evidence type="ECO:0000256" key="1">
    <source>
        <dbReference type="ARBA" id="ARBA00007847"/>
    </source>
</evidence>
<accession>A0A7W6JFM4</accession>
<dbReference type="EC" id="5.1.1.13" evidence="3"/>
<comment type="caution">
    <text evidence="3">The sequence shown here is derived from an EMBL/GenBank/DDBJ whole genome shotgun (WGS) entry which is preliminary data.</text>
</comment>
<dbReference type="PANTHER" id="PTHR21198">
    <property type="entry name" value="GLUTAMATE RACEMASE"/>
    <property type="match status" value="1"/>
</dbReference>
<dbReference type="AlphaFoldDB" id="A0A7W6JFM4"/>
<organism evidence="3 4">
    <name type="scientific">Brevundimonas lenta</name>
    <dbReference type="NCBI Taxonomy" id="424796"/>
    <lineage>
        <taxon>Bacteria</taxon>
        <taxon>Pseudomonadati</taxon>
        <taxon>Pseudomonadota</taxon>
        <taxon>Alphaproteobacteria</taxon>
        <taxon>Caulobacterales</taxon>
        <taxon>Caulobacteraceae</taxon>
        <taxon>Brevundimonas</taxon>
    </lineage>
</organism>
<dbReference type="Proteomes" id="UP000529946">
    <property type="component" value="Unassembled WGS sequence"/>
</dbReference>
<dbReference type="InterPro" id="IPR001920">
    <property type="entry name" value="Asp/Glu_race"/>
</dbReference>
<keyword evidence="2 3" id="KW-0413">Isomerase</keyword>
<evidence type="ECO:0000313" key="4">
    <source>
        <dbReference type="Proteomes" id="UP000529946"/>
    </source>
</evidence>
<dbReference type="Gene3D" id="3.40.50.1860">
    <property type="match status" value="2"/>
</dbReference>
<reference evidence="3 4" key="1">
    <citation type="submission" date="2020-08" db="EMBL/GenBank/DDBJ databases">
        <title>Genomic Encyclopedia of Type Strains, Phase IV (KMG-IV): sequencing the most valuable type-strain genomes for metagenomic binning, comparative biology and taxonomic classification.</title>
        <authorList>
            <person name="Goeker M."/>
        </authorList>
    </citation>
    <scope>NUCLEOTIDE SEQUENCE [LARGE SCALE GENOMIC DNA]</scope>
    <source>
        <strain evidence="3 4">DSM 23960</strain>
    </source>
</reference>
<gene>
    <name evidence="3" type="ORF">GGR12_003094</name>
</gene>
<protein>
    <submittedName>
        <fullName evidence="3">Aspartate racemase</fullName>
        <ecNumber evidence="3">5.1.1.13</ecNumber>
    </submittedName>
</protein>
<keyword evidence="4" id="KW-1185">Reference proteome</keyword>
<dbReference type="Pfam" id="PF01177">
    <property type="entry name" value="Asp_Glu_race"/>
    <property type="match status" value="1"/>
</dbReference>
<name>A0A7W6JFM4_9CAUL</name>
<dbReference type="GO" id="GO:0047689">
    <property type="term" value="F:aspartate racemase activity"/>
    <property type="evidence" value="ECO:0007669"/>
    <property type="project" value="UniProtKB-EC"/>
</dbReference>
<dbReference type="InterPro" id="IPR018187">
    <property type="entry name" value="Asp/Glu_racemase_AS_1"/>
</dbReference>
<dbReference type="InterPro" id="IPR004380">
    <property type="entry name" value="Asp_race"/>
</dbReference>
<evidence type="ECO:0000313" key="3">
    <source>
        <dbReference type="EMBL" id="MBB4084206.1"/>
    </source>
</evidence>
<dbReference type="NCBIfam" id="TIGR00035">
    <property type="entry name" value="asp_race"/>
    <property type="match status" value="1"/>
</dbReference>
<evidence type="ECO:0000256" key="2">
    <source>
        <dbReference type="ARBA" id="ARBA00023235"/>
    </source>
</evidence>
<dbReference type="EMBL" id="JACIDM010000003">
    <property type="protein sequence ID" value="MBB4084206.1"/>
    <property type="molecule type" value="Genomic_DNA"/>
</dbReference>
<dbReference type="InterPro" id="IPR015942">
    <property type="entry name" value="Asp/Glu/hydantoin_racemase"/>
</dbReference>
<sequence>MMGKILGVLGGMGPVATTAFMARVQALTPATRDEDHIRMLVDLNPHVPNRHTDPEGAAKALGEMAVRLRDAGAELLAMPCNTAHAHVEAIRAAGLPFIDMVEATVTAAKATGAHRIGVLATPGGEKLYAAALAGAGLETARLEGADREAFMKAVFDFKAGDLGDAPRAEMRRLAAALVADGAEAVIAGCTEVPLLLEAGEVSVTLVDSAEVLAEASVRACA</sequence>
<proteinExistence type="inferred from homology"/>
<dbReference type="PANTHER" id="PTHR21198:SF7">
    <property type="entry name" value="ASPARTATE-GLUTAMATE RACEMASE FAMILY"/>
    <property type="match status" value="1"/>
</dbReference>
<dbReference type="SUPFAM" id="SSF53681">
    <property type="entry name" value="Aspartate/glutamate racemase"/>
    <property type="match status" value="2"/>
</dbReference>